<evidence type="ECO:0000313" key="14">
    <source>
        <dbReference type="EMBL" id="OAJ40698.1"/>
    </source>
</evidence>
<proteinExistence type="inferred from homology"/>
<dbReference type="Pfam" id="PF03083">
    <property type="entry name" value="MtN3_slv"/>
    <property type="match status" value="2"/>
</dbReference>
<comment type="similarity">
    <text evidence="3">Belongs to the SWEET sugar transporter family.</text>
</comment>
<evidence type="ECO:0000256" key="2">
    <source>
        <dbReference type="ARBA" id="ARBA00004653"/>
    </source>
</evidence>
<gene>
    <name evidence="14" type="ORF">BDEG_24403</name>
</gene>
<evidence type="ECO:0000256" key="8">
    <source>
        <dbReference type="ARBA" id="ARBA00022692"/>
    </source>
</evidence>
<dbReference type="PANTHER" id="PTHR10791:SF224">
    <property type="entry name" value="SUGAR TRANSPORTER SWEET"/>
    <property type="match status" value="1"/>
</dbReference>
<evidence type="ECO:0000256" key="13">
    <source>
        <dbReference type="SAM" id="Phobius"/>
    </source>
</evidence>
<feature type="transmembrane region" description="Helical" evidence="13">
    <location>
        <begin position="38"/>
        <end position="60"/>
    </location>
</feature>
<feature type="transmembrane region" description="Helical" evidence="13">
    <location>
        <begin position="6"/>
        <end position="26"/>
    </location>
</feature>
<evidence type="ECO:0000256" key="11">
    <source>
        <dbReference type="ARBA" id="ARBA00023034"/>
    </source>
</evidence>
<dbReference type="GO" id="GO:0000139">
    <property type="term" value="C:Golgi membrane"/>
    <property type="evidence" value="ECO:0007669"/>
    <property type="project" value="UniProtKB-SubCell"/>
</dbReference>
<keyword evidence="8 13" id="KW-0812">Transmembrane</keyword>
<evidence type="ECO:0000256" key="5">
    <source>
        <dbReference type="ARBA" id="ARBA00022448"/>
    </source>
</evidence>
<dbReference type="PANTHER" id="PTHR10791">
    <property type="entry name" value="RAG1-ACTIVATING PROTEIN 1"/>
    <property type="match status" value="1"/>
</dbReference>
<dbReference type="Proteomes" id="UP000077115">
    <property type="component" value="Unassembled WGS sequence"/>
</dbReference>
<keyword evidence="7" id="KW-0762">Sugar transport</keyword>
<dbReference type="GO" id="GO:0051119">
    <property type="term" value="F:sugar transmembrane transporter activity"/>
    <property type="evidence" value="ECO:0007669"/>
    <property type="project" value="InterPro"/>
</dbReference>
<evidence type="ECO:0000256" key="4">
    <source>
        <dbReference type="ARBA" id="ARBA00021741"/>
    </source>
</evidence>
<evidence type="ECO:0000256" key="3">
    <source>
        <dbReference type="ARBA" id="ARBA00007809"/>
    </source>
</evidence>
<accession>A0A177WKS0</accession>
<dbReference type="EMBL" id="DS022304">
    <property type="protein sequence ID" value="OAJ40698.1"/>
    <property type="molecule type" value="Genomic_DNA"/>
</dbReference>
<evidence type="ECO:0000256" key="10">
    <source>
        <dbReference type="ARBA" id="ARBA00022989"/>
    </source>
</evidence>
<feature type="transmembrane region" description="Helical" evidence="13">
    <location>
        <begin position="126"/>
        <end position="143"/>
    </location>
</feature>
<reference evidence="14 15" key="1">
    <citation type="submission" date="2006-10" db="EMBL/GenBank/DDBJ databases">
        <title>The Genome Sequence of Batrachochytrium dendrobatidis JEL423.</title>
        <authorList>
            <consortium name="The Broad Institute Genome Sequencing Platform"/>
            <person name="Birren B."/>
            <person name="Lander E."/>
            <person name="Galagan J."/>
            <person name="Cuomo C."/>
            <person name="Devon K."/>
            <person name="Jaffe D."/>
            <person name="Butler J."/>
            <person name="Alvarez P."/>
            <person name="Gnerre S."/>
            <person name="Grabherr M."/>
            <person name="Kleber M."/>
            <person name="Mauceli E."/>
            <person name="Brockman W."/>
            <person name="Young S."/>
            <person name="LaButti K."/>
            <person name="Sykes S."/>
            <person name="DeCaprio D."/>
            <person name="Crawford M."/>
            <person name="Koehrsen M."/>
            <person name="Engels R."/>
            <person name="Montgomery P."/>
            <person name="Pearson M."/>
            <person name="Howarth C."/>
            <person name="Larson L."/>
            <person name="White J."/>
            <person name="O'Leary S."/>
            <person name="Kodira C."/>
            <person name="Zeng Q."/>
            <person name="Yandava C."/>
            <person name="Alvarado L."/>
            <person name="Longcore J."/>
            <person name="James T."/>
        </authorList>
    </citation>
    <scope>NUCLEOTIDE SEQUENCE [LARGE SCALE GENOMIC DNA]</scope>
    <source>
        <strain evidence="14 15">JEL423</strain>
    </source>
</reference>
<name>A0A177WKS0_BATDL</name>
<protein>
    <recommendedName>
        <fullName evidence="4">Sugar transporter SWEET1</fullName>
    </recommendedName>
</protein>
<dbReference type="InterPro" id="IPR004316">
    <property type="entry name" value="SWEET_rpt"/>
</dbReference>
<keyword evidence="10 13" id="KW-1133">Transmembrane helix</keyword>
<evidence type="ECO:0000256" key="9">
    <source>
        <dbReference type="ARBA" id="ARBA00022737"/>
    </source>
</evidence>
<feature type="transmembrane region" description="Helical" evidence="13">
    <location>
        <begin position="96"/>
        <end position="120"/>
    </location>
</feature>
<dbReference type="eggNOG" id="KOG1623">
    <property type="taxonomic scope" value="Eukaryota"/>
</dbReference>
<dbReference type="InterPro" id="IPR047664">
    <property type="entry name" value="SWEET"/>
</dbReference>
<reference evidence="14 15" key="2">
    <citation type="submission" date="2016-05" db="EMBL/GenBank/DDBJ databases">
        <title>Lineage-specific infection strategies underlie the spectrum of fungal disease in amphibians.</title>
        <authorList>
            <person name="Cuomo C.A."/>
            <person name="Farrer R.A."/>
            <person name="James T."/>
            <person name="Longcore J."/>
            <person name="Birren B."/>
        </authorList>
    </citation>
    <scope>NUCLEOTIDE SEQUENCE [LARGE SCALE GENOMIC DNA]</scope>
    <source>
        <strain evidence="14 15">JEL423</strain>
    </source>
</reference>
<evidence type="ECO:0000256" key="6">
    <source>
        <dbReference type="ARBA" id="ARBA00022475"/>
    </source>
</evidence>
<dbReference type="AlphaFoldDB" id="A0A177WKS0"/>
<dbReference type="OrthoDB" id="409725at2759"/>
<dbReference type="Gene3D" id="1.20.1280.290">
    <property type="match status" value="2"/>
</dbReference>
<keyword evidence="12 13" id="KW-0472">Membrane</keyword>
<keyword evidence="11" id="KW-0333">Golgi apparatus</keyword>
<feature type="transmembrane region" description="Helical" evidence="13">
    <location>
        <begin position="66"/>
        <end position="84"/>
    </location>
</feature>
<keyword evidence="5" id="KW-0813">Transport</keyword>
<keyword evidence="6" id="KW-1003">Cell membrane</keyword>
<comment type="subcellular location">
    <subcellularLocation>
        <location evidence="1">Cell membrane</location>
        <topology evidence="1">Multi-pass membrane protein</topology>
    </subcellularLocation>
    <subcellularLocation>
        <location evidence="2">Golgi apparatus membrane</location>
        <topology evidence="2">Multi-pass membrane protein</topology>
    </subcellularLocation>
</comment>
<feature type="transmembrane region" description="Helical" evidence="13">
    <location>
        <begin position="164"/>
        <end position="182"/>
    </location>
</feature>
<dbReference type="FunFam" id="1.20.1280.290:FF:000004">
    <property type="entry name" value="Sugar transporter SWEET"/>
    <property type="match status" value="1"/>
</dbReference>
<keyword evidence="9" id="KW-0677">Repeat</keyword>
<dbReference type="VEuPathDB" id="FungiDB:BDEG_24403"/>
<evidence type="ECO:0000256" key="12">
    <source>
        <dbReference type="ARBA" id="ARBA00023136"/>
    </source>
</evidence>
<sequence>MSAIVMNHVLPALGVAFAISIYLSPFTHVWKSLKNKEASLVNTMPYPWIIANCLGWIVYGCHTGDYYVFVANIVGYHLGLFYTLSSLHYGSDKFRTTAAVIVLGSSFLVLTSAFVVFAILRQAQPSKTVLGSVCVFILVIFYASPLSDLASVIRSRDASSINPILGFCSLLNGALWTGYGFAISDPFIWAPNVVGVVLSIVQLFLCFLFRGNKSTVNSQGTLPTSKALEAEYHHST</sequence>
<organism evidence="14 15">
    <name type="scientific">Batrachochytrium dendrobatidis (strain JEL423)</name>
    <dbReference type="NCBI Taxonomy" id="403673"/>
    <lineage>
        <taxon>Eukaryota</taxon>
        <taxon>Fungi</taxon>
        <taxon>Fungi incertae sedis</taxon>
        <taxon>Chytridiomycota</taxon>
        <taxon>Chytridiomycota incertae sedis</taxon>
        <taxon>Chytridiomycetes</taxon>
        <taxon>Rhizophydiales</taxon>
        <taxon>Rhizophydiales incertae sedis</taxon>
        <taxon>Batrachochytrium</taxon>
    </lineage>
</organism>
<evidence type="ECO:0000313" key="15">
    <source>
        <dbReference type="Proteomes" id="UP000077115"/>
    </source>
</evidence>
<evidence type="ECO:0000256" key="7">
    <source>
        <dbReference type="ARBA" id="ARBA00022597"/>
    </source>
</evidence>
<evidence type="ECO:0000256" key="1">
    <source>
        <dbReference type="ARBA" id="ARBA00004651"/>
    </source>
</evidence>
<dbReference type="GO" id="GO:0005886">
    <property type="term" value="C:plasma membrane"/>
    <property type="evidence" value="ECO:0007669"/>
    <property type="project" value="UniProtKB-SubCell"/>
</dbReference>
<feature type="transmembrane region" description="Helical" evidence="13">
    <location>
        <begin position="188"/>
        <end position="209"/>
    </location>
</feature>